<evidence type="ECO:0000256" key="2">
    <source>
        <dbReference type="PROSITE-ProRule" id="PRU00325"/>
    </source>
</evidence>
<sequence length="1288" mass="147054">MSDDSMEIGLQMSDNLDLNLDEDCSSLNFALVNSSQFNNSSRYGVNRGGELKIGTEFESDEHAYISYNKYAKTVGFSVRKDWVNRSKVHGLVVSRKFTCSKEGYRRKDKRDLNVKKHRKETRTGCLAHMIVTRQPYGKYRVTHLEAEHNHDNIDPNNSESQLICREIHVDQDAEGDLPSNSGTESSSTFELMNRQFEVWQSLDYLAMDFDNSLRSKRIRDMKKGEAGRLLRYFQRQHIENPSFIHSIQVDIDDKVSNIFWADDKMVVDYDHFGDVVCLDTSYRMNKDLQPFVQFIGVNHHNQAVIFAAALLFDDTVESLKWLFNTFLEAMSGKKPKVILTDQDAAIVEAINSILPETSHRICVWQMYQNALKHLSLVVKDIESFSNDFRSCIYDYNNEEAFVHVWEVLLDKYGLQQNDRLRWMFREREKWSIAYGWNTYFLDMKGSHVAEDLSNNLRSYLNSDQDALQIYKIFERVVDEQRLKEIHANDEMTRCMPRLLGNVVLLKHASGIYTPKAFELFQKEYEKCLNVLVTQCNDKGVLLEYKVSTFGQAQEYTVTFNSADDTVVCNCMKFENVGFLCGHALKVLDNWNIKVVPSRYILKRWTKDTRLRRVRNSSEFTAKENPKLVVASRYKNLCHNVLKISARAAESKDAFQFALRRLDELIEGVEKILMLKDEERQGIISSNTVPNGFESENAEHFFDEEEIEDLGEDNRVDGTKEKESAAPDRHQLKNINGKSCKKKRFQLGQTPSPNISSCISSPPQACVMTEGPTHNPLLQVVQCMYQQQNPVMDHEDNPNMYQQSIFLADQHVSPTQTPLLHNHGTYPGDLVQEPLIWSAYLESLTNNALLRQVTMQWISISNVHIHLQSHYMIIDSELLILLILDSSKHEEYAISFFSNVLYLRRCRIFSSKEGGLKAWGILLSIVLGVVSNWQHWARGSSPQVPCLFIFGDSVFDNGNNLALDTDVTVDYLPYGVDFPYGSTGRCSNGVNIADAIADLLGFENYMPPFGKGNCREFMGGLNYASGGSGILNITGYLLGQRYSMDLQLYNHEIIASRIAKELGGADVAKKYLGQCIYVVEMGYNDYLNNYYGDGYNSSKIYTPEQFAQLLVQTYETQLEKLYNEGARKVAVFGLIRMGCMPAYINIFGADESSCVDKLNHAAQLFNSKLQKALPKLNANLPGAIFTYINSYEIDSENVTGLGFKNTSKSCCHVPNGEIPCAALTYPCPNRDEHVYWDGAHYTEARARIFAERAYQRQLPIDAYPYDISGLVKVPLGETDDCSKCGHKKW</sequence>
<keyword evidence="2" id="KW-0863">Zinc-finger</keyword>
<dbReference type="InterPro" id="IPR031052">
    <property type="entry name" value="FHY3/FAR1"/>
</dbReference>
<dbReference type="PROSITE" id="PS50966">
    <property type="entry name" value="ZF_SWIM"/>
    <property type="match status" value="1"/>
</dbReference>
<dbReference type="Pfam" id="PF03101">
    <property type="entry name" value="FAR1"/>
    <property type="match status" value="1"/>
</dbReference>
<organism evidence="4 5">
    <name type="scientific">Salix dunnii</name>
    <dbReference type="NCBI Taxonomy" id="1413687"/>
    <lineage>
        <taxon>Eukaryota</taxon>
        <taxon>Viridiplantae</taxon>
        <taxon>Streptophyta</taxon>
        <taxon>Embryophyta</taxon>
        <taxon>Tracheophyta</taxon>
        <taxon>Spermatophyta</taxon>
        <taxon>Magnoliopsida</taxon>
        <taxon>eudicotyledons</taxon>
        <taxon>Gunneridae</taxon>
        <taxon>Pentapetalae</taxon>
        <taxon>rosids</taxon>
        <taxon>fabids</taxon>
        <taxon>Malpighiales</taxon>
        <taxon>Salicaceae</taxon>
        <taxon>Saliceae</taxon>
        <taxon>Salix</taxon>
    </lineage>
</organism>
<dbReference type="GO" id="GO:0006355">
    <property type="term" value="P:regulation of DNA-templated transcription"/>
    <property type="evidence" value="ECO:0007669"/>
    <property type="project" value="InterPro"/>
</dbReference>
<dbReference type="SUPFAM" id="SSF52266">
    <property type="entry name" value="SGNH hydrolase"/>
    <property type="match status" value="1"/>
</dbReference>
<keyword evidence="2" id="KW-0479">Metal-binding</keyword>
<feature type="domain" description="SWIM-type" evidence="3">
    <location>
        <begin position="555"/>
        <end position="591"/>
    </location>
</feature>
<comment type="caution">
    <text evidence="4">The sequence shown here is derived from an EMBL/GenBank/DDBJ whole genome shotgun (WGS) entry which is preliminary data.</text>
</comment>
<dbReference type="PANTHER" id="PTHR31669:SF279">
    <property type="entry name" value="PROTEIN FAR1-RELATED SEQUENCE"/>
    <property type="match status" value="1"/>
</dbReference>
<evidence type="ECO:0000313" key="5">
    <source>
        <dbReference type="Proteomes" id="UP000657918"/>
    </source>
</evidence>
<proteinExistence type="inferred from homology"/>
<protein>
    <recommendedName>
        <fullName evidence="3">SWIM-type domain-containing protein</fullName>
    </recommendedName>
</protein>
<dbReference type="EMBL" id="JADGMS010000012">
    <property type="protein sequence ID" value="KAF9671986.1"/>
    <property type="molecule type" value="Genomic_DNA"/>
</dbReference>
<keyword evidence="2" id="KW-0862">Zinc</keyword>
<evidence type="ECO:0000313" key="4">
    <source>
        <dbReference type="EMBL" id="KAF9671986.1"/>
    </source>
</evidence>
<dbReference type="Gene3D" id="3.40.50.1110">
    <property type="entry name" value="SGNH hydrolase"/>
    <property type="match status" value="1"/>
</dbReference>
<dbReference type="InterPro" id="IPR001087">
    <property type="entry name" value="GDSL"/>
</dbReference>
<dbReference type="InterPro" id="IPR004330">
    <property type="entry name" value="FAR1_DNA_bnd_dom"/>
</dbReference>
<keyword evidence="5" id="KW-1185">Reference proteome</keyword>
<dbReference type="InterPro" id="IPR035669">
    <property type="entry name" value="SGNH_plant_lipase-like"/>
</dbReference>
<dbReference type="Proteomes" id="UP000657918">
    <property type="component" value="Unassembled WGS sequence"/>
</dbReference>
<accession>A0A835JMN7</accession>
<dbReference type="GO" id="GO:0016788">
    <property type="term" value="F:hydrolase activity, acting on ester bonds"/>
    <property type="evidence" value="ECO:0007669"/>
    <property type="project" value="InterPro"/>
</dbReference>
<dbReference type="Pfam" id="PF00657">
    <property type="entry name" value="Lipase_GDSL"/>
    <property type="match status" value="1"/>
</dbReference>
<dbReference type="Pfam" id="PF10551">
    <property type="entry name" value="MULE"/>
    <property type="match status" value="1"/>
</dbReference>
<dbReference type="InterPro" id="IPR018289">
    <property type="entry name" value="MULE_transposase_dom"/>
</dbReference>
<reference evidence="4 5" key="1">
    <citation type="submission" date="2020-10" db="EMBL/GenBank/DDBJ databases">
        <title>Plant Genome Project.</title>
        <authorList>
            <person name="Zhang R.-G."/>
        </authorList>
    </citation>
    <scope>NUCLEOTIDE SEQUENCE [LARGE SCALE GENOMIC DNA]</scope>
    <source>
        <strain evidence="4">FAFU-HL-1</strain>
        <tissue evidence="4">Leaf</tissue>
    </source>
</reference>
<name>A0A835JMN7_9ROSI</name>
<dbReference type="InterPro" id="IPR007527">
    <property type="entry name" value="Znf_SWIM"/>
</dbReference>
<dbReference type="CDD" id="cd01837">
    <property type="entry name" value="SGNH_plant_lipase_like"/>
    <property type="match status" value="1"/>
</dbReference>
<dbReference type="OrthoDB" id="814646at2759"/>
<dbReference type="PANTHER" id="PTHR31669">
    <property type="entry name" value="PROTEIN FAR1-RELATED SEQUENCE 10-RELATED"/>
    <property type="match status" value="1"/>
</dbReference>
<comment type="similarity">
    <text evidence="1">Belongs to the 'GDSL' lipolytic enzyme family.</text>
</comment>
<evidence type="ECO:0000259" key="3">
    <source>
        <dbReference type="PROSITE" id="PS50966"/>
    </source>
</evidence>
<evidence type="ECO:0000256" key="1">
    <source>
        <dbReference type="ARBA" id="ARBA00008668"/>
    </source>
</evidence>
<gene>
    <name evidence="4" type="ORF">SADUNF_Sadunf12G0107300</name>
</gene>
<dbReference type="GO" id="GO:0008270">
    <property type="term" value="F:zinc ion binding"/>
    <property type="evidence" value="ECO:0007669"/>
    <property type="project" value="UniProtKB-KW"/>
</dbReference>
<dbReference type="InterPro" id="IPR036514">
    <property type="entry name" value="SGNH_hydro_sf"/>
</dbReference>